<dbReference type="CDD" id="cd00075">
    <property type="entry name" value="HATPase"/>
    <property type="match status" value="1"/>
</dbReference>
<dbReference type="InterPro" id="IPR036097">
    <property type="entry name" value="HisK_dim/P_sf"/>
</dbReference>
<dbReference type="InterPro" id="IPR001789">
    <property type="entry name" value="Sig_transdc_resp-reg_receiver"/>
</dbReference>
<dbReference type="Pfam" id="PF00512">
    <property type="entry name" value="HisKA"/>
    <property type="match status" value="1"/>
</dbReference>
<dbReference type="EMBL" id="JAPDFR010000001">
    <property type="protein sequence ID" value="KAK0391869.1"/>
    <property type="molecule type" value="Genomic_DNA"/>
</dbReference>
<dbReference type="Pfam" id="PF02518">
    <property type="entry name" value="HATPase_c"/>
    <property type="match status" value="1"/>
</dbReference>
<reference evidence="10" key="1">
    <citation type="submission" date="2022-10" db="EMBL/GenBank/DDBJ databases">
        <title>Determination and structural analysis of whole genome sequence of Sarocladium strictum F4-1.</title>
        <authorList>
            <person name="Hu L."/>
            <person name="Jiang Y."/>
        </authorList>
    </citation>
    <scope>NUCLEOTIDE SEQUENCE</scope>
    <source>
        <strain evidence="10">F4-1</strain>
    </source>
</reference>
<evidence type="ECO:0000313" key="11">
    <source>
        <dbReference type="Proteomes" id="UP001175261"/>
    </source>
</evidence>
<dbReference type="Gene3D" id="3.40.50.2300">
    <property type="match status" value="1"/>
</dbReference>
<evidence type="ECO:0000256" key="6">
    <source>
        <dbReference type="PROSITE-ProRule" id="PRU00169"/>
    </source>
</evidence>
<dbReference type="SUPFAM" id="SSF52172">
    <property type="entry name" value="CheY-like"/>
    <property type="match status" value="1"/>
</dbReference>
<keyword evidence="11" id="KW-1185">Reference proteome</keyword>
<evidence type="ECO:0000259" key="8">
    <source>
        <dbReference type="PROSITE" id="PS50109"/>
    </source>
</evidence>
<name>A0AA39GST5_SARSR</name>
<accession>A0AA39GST5</accession>
<feature type="region of interest" description="Disordered" evidence="7">
    <location>
        <begin position="818"/>
        <end position="841"/>
    </location>
</feature>
<dbReference type="SUPFAM" id="SSF47384">
    <property type="entry name" value="Homodimeric domain of signal transducing histidine kinase"/>
    <property type="match status" value="1"/>
</dbReference>
<dbReference type="SMART" id="SM00388">
    <property type="entry name" value="HisKA"/>
    <property type="match status" value="1"/>
</dbReference>
<dbReference type="InterPro" id="IPR003594">
    <property type="entry name" value="HATPase_dom"/>
</dbReference>
<dbReference type="InterPro" id="IPR011006">
    <property type="entry name" value="CheY-like_superfamily"/>
</dbReference>
<proteinExistence type="predicted"/>
<dbReference type="CDD" id="cd17546">
    <property type="entry name" value="REC_hyHK_CKI1_RcsC-like"/>
    <property type="match status" value="1"/>
</dbReference>
<evidence type="ECO:0000259" key="9">
    <source>
        <dbReference type="PROSITE" id="PS50110"/>
    </source>
</evidence>
<dbReference type="GO" id="GO:0005886">
    <property type="term" value="C:plasma membrane"/>
    <property type="evidence" value="ECO:0007669"/>
    <property type="project" value="TreeGrafter"/>
</dbReference>
<evidence type="ECO:0000256" key="3">
    <source>
        <dbReference type="ARBA" id="ARBA00022553"/>
    </source>
</evidence>
<dbReference type="CDD" id="cd00082">
    <property type="entry name" value="HisKA"/>
    <property type="match status" value="1"/>
</dbReference>
<dbReference type="EC" id="2.7.13.3" evidence="2"/>
<evidence type="ECO:0000256" key="2">
    <source>
        <dbReference type="ARBA" id="ARBA00012438"/>
    </source>
</evidence>
<evidence type="ECO:0000256" key="5">
    <source>
        <dbReference type="ARBA" id="ARBA00022777"/>
    </source>
</evidence>
<evidence type="ECO:0000313" key="10">
    <source>
        <dbReference type="EMBL" id="KAK0391869.1"/>
    </source>
</evidence>
<dbReference type="Gene3D" id="1.10.287.130">
    <property type="match status" value="1"/>
</dbReference>
<dbReference type="Gene3D" id="3.30.565.10">
    <property type="entry name" value="Histidine kinase-like ATPase, C-terminal domain"/>
    <property type="match status" value="1"/>
</dbReference>
<keyword evidence="3 6" id="KW-0597">Phosphoprotein</keyword>
<dbReference type="PRINTS" id="PR00344">
    <property type="entry name" value="BCTRLSENSOR"/>
</dbReference>
<dbReference type="SMART" id="SM00387">
    <property type="entry name" value="HATPase_c"/>
    <property type="match status" value="1"/>
</dbReference>
<feature type="modified residue" description="4-aspartylphosphate" evidence="6">
    <location>
        <position position="934"/>
    </location>
</feature>
<comment type="catalytic activity">
    <reaction evidence="1">
        <text>ATP + protein L-histidine = ADP + protein N-phospho-L-histidine.</text>
        <dbReference type="EC" id="2.7.13.3"/>
    </reaction>
</comment>
<dbReference type="InterPro" id="IPR029016">
    <property type="entry name" value="GAF-like_dom_sf"/>
</dbReference>
<dbReference type="Gene3D" id="3.30.450.40">
    <property type="match status" value="1"/>
</dbReference>
<evidence type="ECO:0000256" key="7">
    <source>
        <dbReference type="SAM" id="MobiDB-lite"/>
    </source>
</evidence>
<dbReference type="InterPro" id="IPR005467">
    <property type="entry name" value="His_kinase_dom"/>
</dbReference>
<dbReference type="PANTHER" id="PTHR43047">
    <property type="entry name" value="TWO-COMPONENT HISTIDINE PROTEIN KINASE"/>
    <property type="match status" value="1"/>
</dbReference>
<gene>
    <name evidence="10" type="ORF">NLU13_1367</name>
</gene>
<feature type="domain" description="Histidine kinase" evidence="8">
    <location>
        <begin position="417"/>
        <end position="660"/>
    </location>
</feature>
<dbReference type="GO" id="GO:0009927">
    <property type="term" value="F:histidine phosphotransfer kinase activity"/>
    <property type="evidence" value="ECO:0007669"/>
    <property type="project" value="TreeGrafter"/>
</dbReference>
<dbReference type="InterPro" id="IPR004358">
    <property type="entry name" value="Sig_transdc_His_kin-like_C"/>
</dbReference>
<dbReference type="InterPro" id="IPR036890">
    <property type="entry name" value="HATPase_C_sf"/>
</dbReference>
<evidence type="ECO:0000256" key="4">
    <source>
        <dbReference type="ARBA" id="ARBA00022679"/>
    </source>
</evidence>
<keyword evidence="5" id="KW-0418">Kinase</keyword>
<dbReference type="SMART" id="SM00448">
    <property type="entry name" value="REC"/>
    <property type="match status" value="1"/>
</dbReference>
<evidence type="ECO:0000256" key="1">
    <source>
        <dbReference type="ARBA" id="ARBA00000085"/>
    </source>
</evidence>
<protein>
    <recommendedName>
        <fullName evidence="2">histidine kinase</fullName>
        <ecNumber evidence="2">2.7.13.3</ecNumber>
    </recommendedName>
</protein>
<dbReference type="SUPFAM" id="SSF55874">
    <property type="entry name" value="ATPase domain of HSP90 chaperone/DNA topoisomerase II/histidine kinase"/>
    <property type="match status" value="1"/>
</dbReference>
<sequence length="1010" mass="110385">MAQLSRAAHFFPKADAALLVSPLPSTEPLAPRPATVGPIFDPANLNTAIATWDPDTEACFFPSKKDPYGPSSIPNEPANTLSMPRYVRATLTRNERLRLSMLWYYTQDIQNQPELLAGLQEKATLAQVSTGWEYAIIGILDMNVYIRLATVGVELAILPRGETLCAHTVCAPPGNVFMMPNMMEDWRFRESPYVEFGGLTAYAGVPLRMQHESGECVNLGSLCVASSTSQDPLSMNQQQVLARLGDWVVADIVQSCRTRRQRERHRLAGLVAKLQQDDKTTIDVEEAVIETLKSVYSNETVRLQSCKDEPIPLGESNSTTLFSTPEGFWEDTAYIDEIIVNSNHCDTPTDRTIRFISAHCESKVGVSLLVVASNDFRRIFDDVDLWFVQSCAAILTESWQKRLLSDVMLAKETFLRGVSHQLRTPIHGILGAAELLAEDLNKLFLREGEDLCSEISAALKPLASPKQSFDCLNTISSAGQELMTTVNSMIILNRWADIAQAKRKFALHPIHELEDELIGGLQAITKSNHKSTTSVIIQSSLNLHCRRIRVDVGIFRDSVLPLIDNAVQNTQDGVVTIDLSMDENTNTLVVDVKDNGCGVPQKDHSRIFELYEKVGELSTGAGLGLSLARKFSALLHGSVELVSSELGHGSHFRAVFQDVVHQPALSSSLQEKLPDLGRLPRQVHFVSPCEGSLSRKLEGLFTPHGFVKSDTMENSLLVVDYIGDAEKHRQNISGMPPNQVVICPVPASVPKKSLGPSSNVVYIEGPFSTSGIAEVLTEAETLISAMPLLDSDPPGDASSSSVANCFPPEPEKASSCWDTIHHPDSATPGSEEATAGSCGTERSTAASEVCDSDGTRDLSISTNISTTSRTAATPAALLVDDNAVNLRILEMYCKKRGIPYFSATDGEQAVAIYTEQQELAASGEAACIELVLMDLQMPICDGIKATQRIRQLEDQRGWAPSVLFIVTGQDSQTDRNAANEANADDFLVKPVGMKFLDERLRSFFPALNTP</sequence>
<dbReference type="Proteomes" id="UP001175261">
    <property type="component" value="Unassembled WGS sequence"/>
</dbReference>
<keyword evidence="4" id="KW-0808">Transferase</keyword>
<organism evidence="10 11">
    <name type="scientific">Sarocladium strictum</name>
    <name type="common">Black bundle disease fungus</name>
    <name type="synonym">Acremonium strictum</name>
    <dbReference type="NCBI Taxonomy" id="5046"/>
    <lineage>
        <taxon>Eukaryota</taxon>
        <taxon>Fungi</taxon>
        <taxon>Dikarya</taxon>
        <taxon>Ascomycota</taxon>
        <taxon>Pezizomycotina</taxon>
        <taxon>Sordariomycetes</taxon>
        <taxon>Hypocreomycetidae</taxon>
        <taxon>Hypocreales</taxon>
        <taxon>Sarocladiaceae</taxon>
        <taxon>Sarocladium</taxon>
    </lineage>
</organism>
<feature type="domain" description="Response regulatory" evidence="9">
    <location>
        <begin position="875"/>
        <end position="1004"/>
    </location>
</feature>
<dbReference type="AlphaFoldDB" id="A0AA39GST5"/>
<dbReference type="PROSITE" id="PS50110">
    <property type="entry name" value="RESPONSE_REGULATORY"/>
    <property type="match status" value="1"/>
</dbReference>
<dbReference type="PROSITE" id="PS50109">
    <property type="entry name" value="HIS_KIN"/>
    <property type="match status" value="1"/>
</dbReference>
<dbReference type="Pfam" id="PF00072">
    <property type="entry name" value="Response_reg"/>
    <property type="match status" value="1"/>
</dbReference>
<dbReference type="PANTHER" id="PTHR43047:SF72">
    <property type="entry name" value="OSMOSENSING HISTIDINE PROTEIN KINASE SLN1"/>
    <property type="match status" value="1"/>
</dbReference>
<dbReference type="GO" id="GO:0000155">
    <property type="term" value="F:phosphorelay sensor kinase activity"/>
    <property type="evidence" value="ECO:0007669"/>
    <property type="project" value="InterPro"/>
</dbReference>
<dbReference type="InterPro" id="IPR003661">
    <property type="entry name" value="HisK_dim/P_dom"/>
</dbReference>
<comment type="caution">
    <text evidence="10">The sequence shown here is derived from an EMBL/GenBank/DDBJ whole genome shotgun (WGS) entry which is preliminary data.</text>
</comment>
<dbReference type="SUPFAM" id="SSF55781">
    <property type="entry name" value="GAF domain-like"/>
    <property type="match status" value="1"/>
</dbReference>